<feature type="region of interest" description="Disordered" evidence="1">
    <location>
        <begin position="1"/>
        <end position="27"/>
    </location>
</feature>
<dbReference type="AlphaFoldDB" id="A0AAV4N6B8"/>
<accession>A0AAV4N6B8</accession>
<evidence type="ECO:0000256" key="1">
    <source>
        <dbReference type="SAM" id="MobiDB-lite"/>
    </source>
</evidence>
<name>A0AAV4N6B8_CAEEX</name>
<feature type="compositionally biased region" description="Basic and acidic residues" evidence="1">
    <location>
        <begin position="86"/>
        <end position="107"/>
    </location>
</feature>
<comment type="caution">
    <text evidence="2">The sequence shown here is derived from an EMBL/GenBank/DDBJ whole genome shotgun (WGS) entry which is preliminary data.</text>
</comment>
<dbReference type="EMBL" id="BPLR01020505">
    <property type="protein sequence ID" value="GIX79518.1"/>
    <property type="molecule type" value="Genomic_DNA"/>
</dbReference>
<gene>
    <name evidence="2" type="ORF">CEXT_443801</name>
</gene>
<protein>
    <submittedName>
        <fullName evidence="2">Uncharacterized protein</fullName>
    </submittedName>
</protein>
<evidence type="ECO:0000313" key="2">
    <source>
        <dbReference type="EMBL" id="GIX79518.1"/>
    </source>
</evidence>
<sequence length="137" mass="15438">MRIPSSSHSKRKIACSENDACSNRQGTFDSRAASRVVANASVLKPGNYGHFEYRGMKEGCEIWAKEKRTREERAPSRRIHGNTSRGRPERAVGEREKDGGIDGRADEDTRTAILKAACHSYLPADNRFKWLPPRRVP</sequence>
<organism evidence="2 3">
    <name type="scientific">Caerostris extrusa</name>
    <name type="common">Bark spider</name>
    <name type="synonym">Caerostris bankana</name>
    <dbReference type="NCBI Taxonomy" id="172846"/>
    <lineage>
        <taxon>Eukaryota</taxon>
        <taxon>Metazoa</taxon>
        <taxon>Ecdysozoa</taxon>
        <taxon>Arthropoda</taxon>
        <taxon>Chelicerata</taxon>
        <taxon>Arachnida</taxon>
        <taxon>Araneae</taxon>
        <taxon>Araneomorphae</taxon>
        <taxon>Entelegynae</taxon>
        <taxon>Araneoidea</taxon>
        <taxon>Araneidae</taxon>
        <taxon>Caerostris</taxon>
    </lineage>
</organism>
<evidence type="ECO:0000313" key="3">
    <source>
        <dbReference type="Proteomes" id="UP001054945"/>
    </source>
</evidence>
<keyword evidence="3" id="KW-1185">Reference proteome</keyword>
<reference evidence="2 3" key="1">
    <citation type="submission" date="2021-06" db="EMBL/GenBank/DDBJ databases">
        <title>Caerostris extrusa draft genome.</title>
        <authorList>
            <person name="Kono N."/>
            <person name="Arakawa K."/>
        </authorList>
    </citation>
    <scope>NUCLEOTIDE SEQUENCE [LARGE SCALE GENOMIC DNA]</scope>
</reference>
<proteinExistence type="predicted"/>
<dbReference type="Proteomes" id="UP001054945">
    <property type="component" value="Unassembled WGS sequence"/>
</dbReference>
<feature type="region of interest" description="Disordered" evidence="1">
    <location>
        <begin position="67"/>
        <end position="107"/>
    </location>
</feature>